<gene>
    <name evidence="2" type="ORF">ACFSDB_00115</name>
</gene>
<dbReference type="PANTHER" id="PTHR45138">
    <property type="entry name" value="REGULATORY COMPONENTS OF SENSORY TRANSDUCTION SYSTEM"/>
    <property type="match status" value="1"/>
</dbReference>
<proteinExistence type="predicted"/>
<dbReference type="Pfam" id="PF00990">
    <property type="entry name" value="GGDEF"/>
    <property type="match status" value="1"/>
</dbReference>
<dbReference type="EC" id="2.7.7.65" evidence="2"/>
<dbReference type="PANTHER" id="PTHR45138:SF9">
    <property type="entry name" value="DIGUANYLATE CYCLASE DGCM-RELATED"/>
    <property type="match status" value="1"/>
</dbReference>
<dbReference type="NCBIfam" id="TIGR00254">
    <property type="entry name" value="GGDEF"/>
    <property type="match status" value="1"/>
</dbReference>
<dbReference type="PROSITE" id="PS50887">
    <property type="entry name" value="GGDEF"/>
    <property type="match status" value="1"/>
</dbReference>
<keyword evidence="2" id="KW-0548">Nucleotidyltransferase</keyword>
<comment type="caution">
    <text evidence="2">The sequence shown here is derived from an EMBL/GenBank/DDBJ whole genome shotgun (WGS) entry which is preliminary data.</text>
</comment>
<evidence type="ECO:0000259" key="1">
    <source>
        <dbReference type="PROSITE" id="PS50887"/>
    </source>
</evidence>
<dbReference type="InterPro" id="IPR029787">
    <property type="entry name" value="Nucleotide_cyclase"/>
</dbReference>
<dbReference type="SMART" id="SM00028">
    <property type="entry name" value="TPR"/>
    <property type="match status" value="2"/>
</dbReference>
<dbReference type="Gene3D" id="1.25.40.10">
    <property type="entry name" value="Tetratricopeptide repeat domain"/>
    <property type="match status" value="1"/>
</dbReference>
<dbReference type="EMBL" id="JBHUFW010000002">
    <property type="protein sequence ID" value="MFD1861304.1"/>
    <property type="molecule type" value="Genomic_DNA"/>
</dbReference>
<dbReference type="CDD" id="cd01949">
    <property type="entry name" value="GGDEF"/>
    <property type="match status" value="1"/>
</dbReference>
<feature type="domain" description="GGDEF" evidence="1">
    <location>
        <begin position="336"/>
        <end position="468"/>
    </location>
</feature>
<dbReference type="InterPro" id="IPR043128">
    <property type="entry name" value="Rev_trsase/Diguanyl_cyclase"/>
</dbReference>
<accession>A0ABW4QCM7</accession>
<dbReference type="InterPro" id="IPR050469">
    <property type="entry name" value="Diguanylate_Cyclase"/>
</dbReference>
<dbReference type="GO" id="GO:0052621">
    <property type="term" value="F:diguanylate cyclase activity"/>
    <property type="evidence" value="ECO:0007669"/>
    <property type="project" value="UniProtKB-EC"/>
</dbReference>
<dbReference type="SUPFAM" id="SSF48452">
    <property type="entry name" value="TPR-like"/>
    <property type="match status" value="1"/>
</dbReference>
<dbReference type="InterPro" id="IPR011990">
    <property type="entry name" value="TPR-like_helical_dom_sf"/>
</dbReference>
<dbReference type="SMART" id="SM00267">
    <property type="entry name" value="GGDEF"/>
    <property type="match status" value="1"/>
</dbReference>
<evidence type="ECO:0000313" key="3">
    <source>
        <dbReference type="Proteomes" id="UP001597273"/>
    </source>
</evidence>
<evidence type="ECO:0000313" key="2">
    <source>
        <dbReference type="EMBL" id="MFD1861304.1"/>
    </source>
</evidence>
<keyword evidence="2" id="KW-0808">Transferase</keyword>
<dbReference type="RefSeq" id="WP_204891665.1">
    <property type="nucleotide sequence ID" value="NZ_JBHUFW010000002.1"/>
</dbReference>
<sequence>MSEGNLIYFHKQAVLNRVKGSKRPLVDNAYQMLEDALKAEDSQAIMAAYLYMGRIFLRAGEVEEAFRHMSAYRELCAKSGGDMDWLRYHQAHFELYQFTNNGTKVMGTLEAIMKLGEKMEKHNIVGDAYLQLSHILLEEGDHNAALEAADKALQQAELHERQSEILKVRGKLDKAEAQIGLWNFSDSELLFEEVKTTAALDRLFNEKTRFYELRGAWFAKQKKYEEAFDAYTIAKEMAESSKDLEQLKRIQEERCRLCELIGDSKLGFSVQKEYIALLTEIHHNELAKAAVKMEIQHNIAEYERRANTDFLTGLYNRSYIETTADEWLRKAAVIRENLVCIVFDIDDFKAINDENGHLFGDEAIKLVSQACSEIFREEDLVGRFGGDEFVIILKGASLEIGRKKAEQLAEALQEVQLEKEGGAFTLTISIGISDNGAGAVKTFKELFHLADTQLYKAKQSGKNRIIVS</sequence>
<reference evidence="3" key="1">
    <citation type="journal article" date="2019" name="Int. J. Syst. Evol. Microbiol.">
        <title>The Global Catalogue of Microorganisms (GCM) 10K type strain sequencing project: providing services to taxonomists for standard genome sequencing and annotation.</title>
        <authorList>
            <consortium name="The Broad Institute Genomics Platform"/>
            <consortium name="The Broad Institute Genome Sequencing Center for Infectious Disease"/>
            <person name="Wu L."/>
            <person name="Ma J."/>
        </authorList>
    </citation>
    <scope>NUCLEOTIDE SEQUENCE [LARGE SCALE GENOMIC DNA]</scope>
    <source>
        <strain evidence="3">CGMCC 1.15475</strain>
    </source>
</reference>
<keyword evidence="3" id="KW-1185">Reference proteome</keyword>
<dbReference type="Proteomes" id="UP001597273">
    <property type="component" value="Unassembled WGS sequence"/>
</dbReference>
<dbReference type="InterPro" id="IPR000160">
    <property type="entry name" value="GGDEF_dom"/>
</dbReference>
<protein>
    <submittedName>
        <fullName evidence="2">Diguanylate cyclase</fullName>
        <ecNumber evidence="2">2.7.7.65</ecNumber>
    </submittedName>
</protein>
<dbReference type="InterPro" id="IPR019734">
    <property type="entry name" value="TPR_rpt"/>
</dbReference>
<dbReference type="Gene3D" id="3.30.70.270">
    <property type="match status" value="1"/>
</dbReference>
<dbReference type="SUPFAM" id="SSF55073">
    <property type="entry name" value="Nucleotide cyclase"/>
    <property type="match status" value="1"/>
</dbReference>
<name>A0ABW4QCM7_9BACL</name>
<organism evidence="2 3">
    <name type="scientific">Planococcus chinensis</name>
    <dbReference type="NCBI Taxonomy" id="272917"/>
    <lineage>
        <taxon>Bacteria</taxon>
        <taxon>Bacillati</taxon>
        <taxon>Bacillota</taxon>
        <taxon>Bacilli</taxon>
        <taxon>Bacillales</taxon>
        <taxon>Caryophanaceae</taxon>
        <taxon>Planococcus</taxon>
    </lineage>
</organism>